<reference evidence="6 7" key="1">
    <citation type="submission" date="2020-08" db="EMBL/GenBank/DDBJ databases">
        <title>Genome public.</title>
        <authorList>
            <person name="Liu C."/>
            <person name="Sun Q."/>
        </authorList>
    </citation>
    <scope>NUCLEOTIDE SEQUENCE [LARGE SCALE GENOMIC DNA]</scope>
    <source>
        <strain evidence="6 7">BX10</strain>
    </source>
</reference>
<dbReference type="PRINTS" id="PR00039">
    <property type="entry name" value="HTHLYSR"/>
</dbReference>
<dbReference type="InterPro" id="IPR036390">
    <property type="entry name" value="WH_DNA-bd_sf"/>
</dbReference>
<evidence type="ECO:0000256" key="2">
    <source>
        <dbReference type="ARBA" id="ARBA00023015"/>
    </source>
</evidence>
<sequence length="321" mass="36436">MTLNQLKYVIEIARTGSINKAASNLFISQPVLSASIKSLETECGKPLFSRSNRGIELTPFGKVFLSYITPIHMQLCQLDDMIFKEQKKPQHHLTIASNGFHFISNICSELYKKYQSEGIKLESREAFGIEALNLVSNQIAEIGIIRQWSCYKNLYSSQCRALNLEYYPITRLNIAVTVGTGSPLFYRKESSISRDMLKPYPMVMYDYMDSGPFADIFEKLKLSGSGSRIVTSSRSVIYEILEHCDAWYLNSNYTYSIPVEEINKAAHHQKTLTLSDCDITSEIGWVKSKELPLSPLAEEAIKMIRDLLIPNTWELSGRIKG</sequence>
<dbReference type="Pfam" id="PF00126">
    <property type="entry name" value="HTH_1"/>
    <property type="match status" value="1"/>
</dbReference>
<dbReference type="RefSeq" id="WP_262426982.1">
    <property type="nucleotide sequence ID" value="NZ_JACRTJ010000008.1"/>
</dbReference>
<protein>
    <submittedName>
        <fullName evidence="6">LysR family transcriptional regulator</fullName>
    </submittedName>
</protein>
<evidence type="ECO:0000313" key="7">
    <source>
        <dbReference type="Proteomes" id="UP000647491"/>
    </source>
</evidence>
<evidence type="ECO:0000256" key="1">
    <source>
        <dbReference type="ARBA" id="ARBA00009437"/>
    </source>
</evidence>
<keyword evidence="3" id="KW-0238">DNA-binding</keyword>
<evidence type="ECO:0000256" key="4">
    <source>
        <dbReference type="ARBA" id="ARBA00023163"/>
    </source>
</evidence>
<dbReference type="InterPro" id="IPR000847">
    <property type="entry name" value="LysR_HTH_N"/>
</dbReference>
<name>A0ABR7NS12_9FIRM</name>
<dbReference type="PANTHER" id="PTHR30126:SF40">
    <property type="entry name" value="HTH-TYPE TRANSCRIPTIONAL REGULATOR GLTR"/>
    <property type="match status" value="1"/>
</dbReference>
<organism evidence="6 7">
    <name type="scientific">Enterocloster hominis</name>
    <name type="common">ex Liu et al. 2021</name>
    <dbReference type="NCBI Taxonomy" id="2763663"/>
    <lineage>
        <taxon>Bacteria</taxon>
        <taxon>Bacillati</taxon>
        <taxon>Bacillota</taxon>
        <taxon>Clostridia</taxon>
        <taxon>Lachnospirales</taxon>
        <taxon>Lachnospiraceae</taxon>
        <taxon>Enterocloster</taxon>
    </lineage>
</organism>
<comment type="similarity">
    <text evidence="1">Belongs to the LysR transcriptional regulatory family.</text>
</comment>
<keyword evidence="2" id="KW-0805">Transcription regulation</keyword>
<dbReference type="EMBL" id="JACRTJ010000008">
    <property type="protein sequence ID" value="MBC8598316.1"/>
    <property type="molecule type" value="Genomic_DNA"/>
</dbReference>
<dbReference type="SUPFAM" id="SSF46785">
    <property type="entry name" value="Winged helix' DNA-binding domain"/>
    <property type="match status" value="1"/>
</dbReference>
<feature type="domain" description="HTH lysR-type" evidence="5">
    <location>
        <begin position="1"/>
        <end position="58"/>
    </location>
</feature>
<evidence type="ECO:0000256" key="3">
    <source>
        <dbReference type="ARBA" id="ARBA00023125"/>
    </source>
</evidence>
<gene>
    <name evidence="6" type="ORF">H8708_03575</name>
</gene>
<dbReference type="Gene3D" id="1.10.10.10">
    <property type="entry name" value="Winged helix-like DNA-binding domain superfamily/Winged helix DNA-binding domain"/>
    <property type="match status" value="1"/>
</dbReference>
<keyword evidence="7" id="KW-1185">Reference proteome</keyword>
<dbReference type="Proteomes" id="UP000647491">
    <property type="component" value="Unassembled WGS sequence"/>
</dbReference>
<proteinExistence type="inferred from homology"/>
<comment type="caution">
    <text evidence="6">The sequence shown here is derived from an EMBL/GenBank/DDBJ whole genome shotgun (WGS) entry which is preliminary data.</text>
</comment>
<dbReference type="InterPro" id="IPR036388">
    <property type="entry name" value="WH-like_DNA-bd_sf"/>
</dbReference>
<keyword evidence="4" id="KW-0804">Transcription</keyword>
<evidence type="ECO:0000313" key="6">
    <source>
        <dbReference type="EMBL" id="MBC8598316.1"/>
    </source>
</evidence>
<evidence type="ECO:0000259" key="5">
    <source>
        <dbReference type="PROSITE" id="PS50931"/>
    </source>
</evidence>
<accession>A0ABR7NS12</accession>
<dbReference type="PANTHER" id="PTHR30126">
    <property type="entry name" value="HTH-TYPE TRANSCRIPTIONAL REGULATOR"/>
    <property type="match status" value="1"/>
</dbReference>
<dbReference type="PROSITE" id="PS50931">
    <property type="entry name" value="HTH_LYSR"/>
    <property type="match status" value="1"/>
</dbReference>